<name>A0ABS5A503_9PSEU</name>
<keyword evidence="3" id="KW-1185">Reference proteome</keyword>
<dbReference type="RefSeq" id="WP_086788007.1">
    <property type="nucleotide sequence ID" value="NZ_JAGIOO010000001.1"/>
</dbReference>
<dbReference type="InterPro" id="IPR012341">
    <property type="entry name" value="6hp_glycosidase-like_sf"/>
</dbReference>
<dbReference type="Gene3D" id="1.50.10.10">
    <property type="match status" value="2"/>
</dbReference>
<dbReference type="SUPFAM" id="SSF56112">
    <property type="entry name" value="Protein kinase-like (PK-like)"/>
    <property type="match status" value="1"/>
</dbReference>
<evidence type="ECO:0000259" key="1">
    <source>
        <dbReference type="PROSITE" id="PS50011"/>
    </source>
</evidence>
<dbReference type="InterPro" id="IPR058053">
    <property type="entry name" value="RamC_C"/>
</dbReference>
<protein>
    <recommendedName>
        <fullName evidence="1">Protein kinase domain-containing protein</fullName>
    </recommendedName>
</protein>
<sequence>MERGDYFLYCQADRWFFETPGNISDEADRYSSPAPPEGWTSTVSGLWRVHQPPRPVLPPQGWKVHVSATPATAGTAIERVARWCFGTGVPFKHLRGEQALRLCGSKQAHRATGGKLITLYPADEAGLVAVLHGLGPLLDGLDGPYILGDLRIGAGPLHVRYGGFARFHTTGEDDEPVLAIRDPAGRLVPDVRGPVFRPPPWVPLPPVLAEAAEPPAADDRAKIPYRITQAVRFTAAGGVYLAQDPATGAEVVLKEARPHAGLDGAGKDAVHRLHTEFHALRLLAGVSEVPRALSTFTVWEHQFLAIERIPGKVLMRLFLERNPLPNRTISESARTEYLAWATGVVDRLGAALAKVHDLGLAWGDVHPANVLVRPDDSVALIDFEVATPLAEHTALRLGASGFIAPAGTTGRAREEFALDRIALAALLPYAPNLIDLAPAKAPALVADALRDLAPEGLLAERAARCAGTGAVDRGTELFAAGPDWPRLRGELVDGVLSTATPDRADRLFPGDARQFRGHGGVALAYGAAGVLHALHHAGAVVPTRLVDWLAAAGAREEGLPPGGLYTGLPGVAWVLAELGRPEAARALLARSAADLPAAPGLARGRAGIALNLLAFAERTGEQRYLDQAWRLTDELAATTAAGGFDGLDRLGLFDGPAGIALLFLRRYERDGGAHLLAHAERLLRAELAGCVWDDQGACYADRDDKRVAHLFAGTAGIALVLTEFLRHHEADGFRDAVAAMVLGMQPRACVNGGLFEGRAGLMAALRVCDPGNTAAISEHVRRLGQHALHHEEHGLLFAGQLAMRASVDLATGSAGVLTALRVALTGSGEVLPQLGCQPRIPIG</sequence>
<dbReference type="Gene3D" id="1.10.510.10">
    <property type="entry name" value="Transferase(Phosphotransferase) domain 1"/>
    <property type="match status" value="1"/>
</dbReference>
<dbReference type="CDD" id="cd04791">
    <property type="entry name" value="LanC_SerThrkinase"/>
    <property type="match status" value="1"/>
</dbReference>
<feature type="domain" description="Protein kinase" evidence="1">
    <location>
        <begin position="225"/>
        <end position="521"/>
    </location>
</feature>
<dbReference type="InterPro" id="IPR057929">
    <property type="entry name" value="RamC_N"/>
</dbReference>
<dbReference type="InterPro" id="IPR007822">
    <property type="entry name" value="LANC-like"/>
</dbReference>
<dbReference type="SMART" id="SM00220">
    <property type="entry name" value="S_TKc"/>
    <property type="match status" value="1"/>
</dbReference>
<dbReference type="PROSITE" id="PS50011">
    <property type="entry name" value="PROTEIN_KINASE_DOM"/>
    <property type="match status" value="1"/>
</dbReference>
<accession>A0ABS5A503</accession>
<reference evidence="2 3" key="1">
    <citation type="submission" date="2021-03" db="EMBL/GenBank/DDBJ databases">
        <title>Sequencing the genomes of 1000 actinobacteria strains.</title>
        <authorList>
            <person name="Klenk H.-P."/>
        </authorList>
    </citation>
    <scope>NUCLEOTIDE SEQUENCE [LARGE SCALE GENOMIC DNA]</scope>
    <source>
        <strain evidence="2 3">DSM 44580</strain>
    </source>
</reference>
<dbReference type="InterPro" id="IPR000719">
    <property type="entry name" value="Prot_kinase_dom"/>
</dbReference>
<gene>
    <name evidence="2" type="ORF">JOF53_000537</name>
</gene>
<dbReference type="Proteomes" id="UP001519363">
    <property type="component" value="Unassembled WGS sequence"/>
</dbReference>
<evidence type="ECO:0000313" key="2">
    <source>
        <dbReference type="EMBL" id="MBP2471665.1"/>
    </source>
</evidence>
<proteinExistence type="predicted"/>
<dbReference type="NCBIfam" id="NF038151">
    <property type="entry name" value="lanthi_synth_III"/>
    <property type="match status" value="1"/>
</dbReference>
<dbReference type="SUPFAM" id="SSF158745">
    <property type="entry name" value="LanC-like"/>
    <property type="match status" value="1"/>
</dbReference>
<organism evidence="2 3">
    <name type="scientific">Crossiella equi</name>
    <dbReference type="NCBI Taxonomy" id="130796"/>
    <lineage>
        <taxon>Bacteria</taxon>
        <taxon>Bacillati</taxon>
        <taxon>Actinomycetota</taxon>
        <taxon>Actinomycetes</taxon>
        <taxon>Pseudonocardiales</taxon>
        <taxon>Pseudonocardiaceae</taxon>
        <taxon>Crossiella</taxon>
    </lineage>
</organism>
<comment type="caution">
    <text evidence="2">The sequence shown here is derived from an EMBL/GenBank/DDBJ whole genome shotgun (WGS) entry which is preliminary data.</text>
</comment>
<dbReference type="InterPro" id="IPR011009">
    <property type="entry name" value="Kinase-like_dom_sf"/>
</dbReference>
<dbReference type="Pfam" id="PF25816">
    <property type="entry name" value="RamC_N"/>
    <property type="match status" value="1"/>
</dbReference>
<dbReference type="EMBL" id="JAGIOO010000001">
    <property type="protein sequence ID" value="MBP2471665.1"/>
    <property type="molecule type" value="Genomic_DNA"/>
</dbReference>
<dbReference type="SMART" id="SM01260">
    <property type="entry name" value="LANC_like"/>
    <property type="match status" value="1"/>
</dbReference>
<dbReference type="InterPro" id="IPR053524">
    <property type="entry name" value="Aerial_hyphae_peptide-synth"/>
</dbReference>
<evidence type="ECO:0000313" key="3">
    <source>
        <dbReference type="Proteomes" id="UP001519363"/>
    </source>
</evidence>